<dbReference type="NCBIfam" id="TIGR00231">
    <property type="entry name" value="small_GTP"/>
    <property type="match status" value="1"/>
</dbReference>
<comment type="caution">
    <text evidence="3">The sequence shown here is derived from an EMBL/GenBank/DDBJ whole genome shotgun (WGS) entry which is preliminary data.</text>
</comment>
<dbReference type="PRINTS" id="PR00449">
    <property type="entry name" value="RASTRNSFRMNG"/>
</dbReference>
<reference evidence="3" key="2">
    <citation type="journal article" date="2023" name="Infect Dis Poverty">
        <title>Chromosome-scale genome of the human blood fluke Schistosoma mekongi and its implications for public health.</title>
        <authorList>
            <person name="Zhou M."/>
            <person name="Xu L."/>
            <person name="Xu D."/>
            <person name="Chen W."/>
            <person name="Khan J."/>
            <person name="Hu Y."/>
            <person name="Huang H."/>
            <person name="Wei H."/>
            <person name="Zhang Y."/>
            <person name="Chusongsang P."/>
            <person name="Tanasarnprasert K."/>
            <person name="Hu X."/>
            <person name="Limpanont Y."/>
            <person name="Lv Z."/>
        </authorList>
    </citation>
    <scope>NUCLEOTIDE SEQUENCE</scope>
    <source>
        <strain evidence="3">LV_2022a</strain>
    </source>
</reference>
<dbReference type="InterPro" id="IPR027417">
    <property type="entry name" value="P-loop_NTPase"/>
</dbReference>
<keyword evidence="1" id="KW-0547">Nucleotide-binding</keyword>
<evidence type="ECO:0000256" key="2">
    <source>
        <dbReference type="ARBA" id="ARBA00023134"/>
    </source>
</evidence>
<dbReference type="InterPro" id="IPR001806">
    <property type="entry name" value="Small_GTPase"/>
</dbReference>
<organism evidence="3 4">
    <name type="scientific">Schistosoma mekongi</name>
    <name type="common">Parasitic worm</name>
    <dbReference type="NCBI Taxonomy" id="38744"/>
    <lineage>
        <taxon>Eukaryota</taxon>
        <taxon>Metazoa</taxon>
        <taxon>Spiralia</taxon>
        <taxon>Lophotrochozoa</taxon>
        <taxon>Platyhelminthes</taxon>
        <taxon>Trematoda</taxon>
        <taxon>Digenea</taxon>
        <taxon>Strigeidida</taxon>
        <taxon>Schistosomatoidea</taxon>
        <taxon>Schistosomatidae</taxon>
        <taxon>Schistosoma</taxon>
    </lineage>
</organism>
<dbReference type="Pfam" id="PF00071">
    <property type="entry name" value="Ras"/>
    <property type="match status" value="1"/>
</dbReference>
<dbReference type="PANTHER" id="PTHR24070">
    <property type="entry name" value="RAS, DI-RAS, AND RHEB FAMILY MEMBERS OF SMALL GTPASE SUPERFAMILY"/>
    <property type="match status" value="1"/>
</dbReference>
<accession>A0AAE2D3W8</accession>
<dbReference type="PROSITE" id="PS51421">
    <property type="entry name" value="RAS"/>
    <property type="match status" value="1"/>
</dbReference>
<dbReference type="SUPFAM" id="SSF52540">
    <property type="entry name" value="P-loop containing nucleoside triphosphate hydrolases"/>
    <property type="match status" value="1"/>
</dbReference>
<dbReference type="PROSITE" id="PS51419">
    <property type="entry name" value="RAB"/>
    <property type="match status" value="1"/>
</dbReference>
<dbReference type="GO" id="GO:0003924">
    <property type="term" value="F:GTPase activity"/>
    <property type="evidence" value="ECO:0007669"/>
    <property type="project" value="InterPro"/>
</dbReference>
<dbReference type="AlphaFoldDB" id="A0AAE2D3W8"/>
<dbReference type="SMART" id="SM00175">
    <property type="entry name" value="RAB"/>
    <property type="match status" value="1"/>
</dbReference>
<dbReference type="GO" id="GO:0007165">
    <property type="term" value="P:signal transduction"/>
    <property type="evidence" value="ECO:0007669"/>
    <property type="project" value="InterPro"/>
</dbReference>
<evidence type="ECO:0000313" key="4">
    <source>
        <dbReference type="Proteomes" id="UP001292079"/>
    </source>
</evidence>
<dbReference type="GO" id="GO:0016020">
    <property type="term" value="C:membrane"/>
    <property type="evidence" value="ECO:0007669"/>
    <property type="project" value="InterPro"/>
</dbReference>
<dbReference type="SMART" id="SM00173">
    <property type="entry name" value="RAS"/>
    <property type="match status" value="1"/>
</dbReference>
<name>A0AAE2D3W8_SCHME</name>
<dbReference type="InterPro" id="IPR020849">
    <property type="entry name" value="Small_GTPase_Ras-type"/>
</dbReference>
<evidence type="ECO:0000256" key="1">
    <source>
        <dbReference type="ARBA" id="ARBA00022741"/>
    </source>
</evidence>
<dbReference type="Gene3D" id="3.40.50.300">
    <property type="entry name" value="P-loop containing nucleotide triphosphate hydrolases"/>
    <property type="match status" value="1"/>
</dbReference>
<dbReference type="EMBL" id="JALJAT010000004">
    <property type="protein sequence ID" value="KAK4470247.1"/>
    <property type="molecule type" value="Genomic_DNA"/>
</dbReference>
<keyword evidence="2" id="KW-0342">GTP-binding</keyword>
<evidence type="ECO:0000313" key="3">
    <source>
        <dbReference type="EMBL" id="KAK4470247.1"/>
    </source>
</evidence>
<proteinExistence type="predicted"/>
<gene>
    <name evidence="3" type="ORF">MN116_005820</name>
</gene>
<reference evidence="3" key="1">
    <citation type="submission" date="2022-04" db="EMBL/GenBank/DDBJ databases">
        <authorList>
            <person name="Xu L."/>
            <person name="Lv Z."/>
        </authorList>
    </citation>
    <scope>NUCLEOTIDE SEQUENCE</scope>
    <source>
        <strain evidence="3">LV_2022a</strain>
    </source>
</reference>
<dbReference type="GO" id="GO:0005525">
    <property type="term" value="F:GTP binding"/>
    <property type="evidence" value="ECO:0007669"/>
    <property type="project" value="UniProtKB-KW"/>
</dbReference>
<evidence type="ECO:0008006" key="5">
    <source>
        <dbReference type="Google" id="ProtNLM"/>
    </source>
</evidence>
<dbReference type="PROSITE" id="PS51420">
    <property type="entry name" value="RHO"/>
    <property type="match status" value="1"/>
</dbReference>
<keyword evidence="4" id="KW-1185">Reference proteome</keyword>
<protein>
    <recommendedName>
        <fullName evidence="5">Ras-related protein Ral-A</fullName>
    </recommendedName>
</protein>
<dbReference type="SMART" id="SM00176">
    <property type="entry name" value="RAN"/>
    <property type="match status" value="1"/>
</dbReference>
<dbReference type="Proteomes" id="UP001292079">
    <property type="component" value="Unassembled WGS sequence"/>
</dbReference>
<sequence length="194" mass="21915">MSQSPVSLHICMLGSGNVGKSALTLQFMYDEFVEDYEPTKSDSYVKKMILDNCPCDVSILDTAGQEAFAGVRDNAYRISDGFIIVFSLTDLESFTGLKLLLDHFMTVRPDEYVPRVLVGNKVDLVDQIQVPRESALAFAKQWNIPYMETSAKTKFNVQEVFYGIAREIYHTKFANTQTQVQSNKSDENHCCNIL</sequence>
<dbReference type="InterPro" id="IPR005225">
    <property type="entry name" value="Small_GTP-bd"/>
</dbReference>
<dbReference type="SMART" id="SM00174">
    <property type="entry name" value="RHO"/>
    <property type="match status" value="1"/>
</dbReference>
<dbReference type="FunFam" id="3.40.50.300:FF:001423">
    <property type="entry name" value="Ras family GTPase"/>
    <property type="match status" value="1"/>
</dbReference>